<evidence type="ECO:0000313" key="2">
    <source>
        <dbReference type="Proteomes" id="UP000593565"/>
    </source>
</evidence>
<sequence length="88" mass="9476">MSIQLGPALLSSLLPNLTPRSVCLWSLDPQPPPLPSPATLHIILRCSHQPSSVPPASAIQQHVPCQQHAYSILEESRLVLVKTVVITG</sequence>
<name>A0A7J6B8B9_AMEME</name>
<dbReference type="Proteomes" id="UP000593565">
    <property type="component" value="Unassembled WGS sequence"/>
</dbReference>
<dbReference type="EMBL" id="JAAGNN010000003">
    <property type="protein sequence ID" value="KAF4091295.1"/>
    <property type="molecule type" value="Genomic_DNA"/>
</dbReference>
<comment type="caution">
    <text evidence="1">The sequence shown here is derived from an EMBL/GenBank/DDBJ whole genome shotgun (WGS) entry which is preliminary data.</text>
</comment>
<accession>A0A7J6B8B9</accession>
<gene>
    <name evidence="1" type="ORF">AMELA_G00035250</name>
</gene>
<proteinExistence type="predicted"/>
<keyword evidence="2" id="KW-1185">Reference proteome</keyword>
<evidence type="ECO:0000313" key="1">
    <source>
        <dbReference type="EMBL" id="KAF4091295.1"/>
    </source>
</evidence>
<dbReference type="AlphaFoldDB" id="A0A7J6B8B9"/>
<reference evidence="1 2" key="1">
    <citation type="submission" date="2020-02" db="EMBL/GenBank/DDBJ databases">
        <title>A chromosome-scale genome assembly of the black bullhead catfish (Ameiurus melas).</title>
        <authorList>
            <person name="Wen M."/>
            <person name="Zham M."/>
            <person name="Cabau C."/>
            <person name="Klopp C."/>
            <person name="Donnadieu C."/>
            <person name="Roques C."/>
            <person name="Bouchez O."/>
            <person name="Lampietro C."/>
            <person name="Jouanno E."/>
            <person name="Herpin A."/>
            <person name="Louis A."/>
            <person name="Berthelot C."/>
            <person name="Parey E."/>
            <person name="Roest-Crollius H."/>
            <person name="Braasch I."/>
            <person name="Postlethwait J."/>
            <person name="Robinson-Rechavi M."/>
            <person name="Echchiki A."/>
            <person name="Begum T."/>
            <person name="Montfort J."/>
            <person name="Schartl M."/>
            <person name="Bobe J."/>
            <person name="Guiguen Y."/>
        </authorList>
    </citation>
    <scope>NUCLEOTIDE SEQUENCE [LARGE SCALE GENOMIC DNA]</scope>
    <source>
        <strain evidence="1">M_S1</strain>
        <tissue evidence="1">Blood</tissue>
    </source>
</reference>
<organism evidence="1 2">
    <name type="scientific">Ameiurus melas</name>
    <name type="common">Black bullhead</name>
    <name type="synonym">Silurus melas</name>
    <dbReference type="NCBI Taxonomy" id="219545"/>
    <lineage>
        <taxon>Eukaryota</taxon>
        <taxon>Metazoa</taxon>
        <taxon>Chordata</taxon>
        <taxon>Craniata</taxon>
        <taxon>Vertebrata</taxon>
        <taxon>Euteleostomi</taxon>
        <taxon>Actinopterygii</taxon>
        <taxon>Neopterygii</taxon>
        <taxon>Teleostei</taxon>
        <taxon>Ostariophysi</taxon>
        <taxon>Siluriformes</taxon>
        <taxon>Ictaluridae</taxon>
        <taxon>Ameiurus</taxon>
    </lineage>
</organism>
<protein>
    <submittedName>
        <fullName evidence="1">Uncharacterized protein</fullName>
    </submittedName>
</protein>